<protein>
    <submittedName>
        <fullName evidence="1">Uncharacterized protein</fullName>
    </submittedName>
</protein>
<evidence type="ECO:0000313" key="2">
    <source>
        <dbReference type="Proteomes" id="UP000799324"/>
    </source>
</evidence>
<evidence type="ECO:0000313" key="1">
    <source>
        <dbReference type="EMBL" id="KAF2651805.1"/>
    </source>
</evidence>
<dbReference type="Proteomes" id="UP000799324">
    <property type="component" value="Unassembled WGS sequence"/>
</dbReference>
<dbReference type="EMBL" id="MU004417">
    <property type="protein sequence ID" value="KAF2651805.1"/>
    <property type="molecule type" value="Genomic_DNA"/>
</dbReference>
<dbReference type="AlphaFoldDB" id="A0A6A6SVK7"/>
<keyword evidence="2" id="KW-1185">Reference proteome</keyword>
<sequence length="106" mass="11844">MFVHGAQQQLKHIFMIHLYLMTPSSIYVSYLTHASRATFASSVSKANRIPPTLYLDQAHELQPYASSPERSDLDPDSSPLTLRSRSSLLVTLVVCWMLDGMLDGSC</sequence>
<gene>
    <name evidence="1" type="ORF">K491DRAFT_696178</name>
</gene>
<organism evidence="1 2">
    <name type="scientific">Lophiostoma macrostomum CBS 122681</name>
    <dbReference type="NCBI Taxonomy" id="1314788"/>
    <lineage>
        <taxon>Eukaryota</taxon>
        <taxon>Fungi</taxon>
        <taxon>Dikarya</taxon>
        <taxon>Ascomycota</taxon>
        <taxon>Pezizomycotina</taxon>
        <taxon>Dothideomycetes</taxon>
        <taxon>Pleosporomycetidae</taxon>
        <taxon>Pleosporales</taxon>
        <taxon>Lophiostomataceae</taxon>
        <taxon>Lophiostoma</taxon>
    </lineage>
</organism>
<reference evidence="1" key="1">
    <citation type="journal article" date="2020" name="Stud. Mycol.">
        <title>101 Dothideomycetes genomes: a test case for predicting lifestyles and emergence of pathogens.</title>
        <authorList>
            <person name="Haridas S."/>
            <person name="Albert R."/>
            <person name="Binder M."/>
            <person name="Bloem J."/>
            <person name="Labutti K."/>
            <person name="Salamov A."/>
            <person name="Andreopoulos B."/>
            <person name="Baker S."/>
            <person name="Barry K."/>
            <person name="Bills G."/>
            <person name="Bluhm B."/>
            <person name="Cannon C."/>
            <person name="Castanera R."/>
            <person name="Culley D."/>
            <person name="Daum C."/>
            <person name="Ezra D."/>
            <person name="Gonzalez J."/>
            <person name="Henrissat B."/>
            <person name="Kuo A."/>
            <person name="Liang C."/>
            <person name="Lipzen A."/>
            <person name="Lutzoni F."/>
            <person name="Magnuson J."/>
            <person name="Mondo S."/>
            <person name="Nolan M."/>
            <person name="Ohm R."/>
            <person name="Pangilinan J."/>
            <person name="Park H.-J."/>
            <person name="Ramirez L."/>
            <person name="Alfaro M."/>
            <person name="Sun H."/>
            <person name="Tritt A."/>
            <person name="Yoshinaga Y."/>
            <person name="Zwiers L.-H."/>
            <person name="Turgeon B."/>
            <person name="Goodwin S."/>
            <person name="Spatafora J."/>
            <person name="Crous P."/>
            <person name="Grigoriev I."/>
        </authorList>
    </citation>
    <scope>NUCLEOTIDE SEQUENCE</scope>
    <source>
        <strain evidence="1">CBS 122681</strain>
    </source>
</reference>
<proteinExistence type="predicted"/>
<accession>A0A6A6SVK7</accession>
<name>A0A6A6SVK7_9PLEO</name>